<dbReference type="Proteomes" id="UP000030671">
    <property type="component" value="Unassembled WGS sequence"/>
</dbReference>
<dbReference type="GeneID" id="20668137"/>
<dbReference type="InParanoid" id="W4KKQ1"/>
<evidence type="ECO:0000256" key="1">
    <source>
        <dbReference type="SAM" id="MobiDB-lite"/>
    </source>
</evidence>
<feature type="region of interest" description="Disordered" evidence="1">
    <location>
        <begin position="1"/>
        <end position="128"/>
    </location>
</feature>
<dbReference type="EMBL" id="KI925455">
    <property type="protein sequence ID" value="ETW85925.1"/>
    <property type="molecule type" value="Genomic_DNA"/>
</dbReference>
<dbReference type="KEGG" id="hir:HETIRDRAFT_167862"/>
<feature type="compositionally biased region" description="Pro residues" evidence="1">
    <location>
        <begin position="87"/>
        <end position="100"/>
    </location>
</feature>
<name>W4KKQ1_HETIT</name>
<organism evidence="2 3">
    <name type="scientific">Heterobasidion irregulare (strain TC 32-1)</name>
    <dbReference type="NCBI Taxonomy" id="747525"/>
    <lineage>
        <taxon>Eukaryota</taxon>
        <taxon>Fungi</taxon>
        <taxon>Dikarya</taxon>
        <taxon>Basidiomycota</taxon>
        <taxon>Agaricomycotina</taxon>
        <taxon>Agaricomycetes</taxon>
        <taxon>Russulales</taxon>
        <taxon>Bondarzewiaceae</taxon>
        <taxon>Heterobasidion</taxon>
        <taxon>Heterobasidion annosum species complex</taxon>
    </lineage>
</organism>
<dbReference type="AlphaFoldDB" id="W4KKQ1"/>
<dbReference type="HOGENOM" id="CLU_1959858_0_0_1"/>
<proteinExistence type="predicted"/>
<evidence type="ECO:0000313" key="3">
    <source>
        <dbReference type="Proteomes" id="UP000030671"/>
    </source>
</evidence>
<keyword evidence="3" id="KW-1185">Reference proteome</keyword>
<evidence type="ECO:0000313" key="2">
    <source>
        <dbReference type="EMBL" id="ETW85925.1"/>
    </source>
</evidence>
<reference evidence="2 3" key="1">
    <citation type="journal article" date="2012" name="New Phytol.">
        <title>Insight into trade-off between wood decay and parasitism from the genome of a fungal forest pathogen.</title>
        <authorList>
            <person name="Olson A."/>
            <person name="Aerts A."/>
            <person name="Asiegbu F."/>
            <person name="Belbahri L."/>
            <person name="Bouzid O."/>
            <person name="Broberg A."/>
            <person name="Canback B."/>
            <person name="Coutinho P.M."/>
            <person name="Cullen D."/>
            <person name="Dalman K."/>
            <person name="Deflorio G."/>
            <person name="van Diepen L.T."/>
            <person name="Dunand C."/>
            <person name="Duplessis S."/>
            <person name="Durling M."/>
            <person name="Gonthier P."/>
            <person name="Grimwood J."/>
            <person name="Fossdal C.G."/>
            <person name="Hansson D."/>
            <person name="Henrissat B."/>
            <person name="Hietala A."/>
            <person name="Himmelstrand K."/>
            <person name="Hoffmeister D."/>
            <person name="Hogberg N."/>
            <person name="James T.Y."/>
            <person name="Karlsson M."/>
            <person name="Kohler A."/>
            <person name="Kues U."/>
            <person name="Lee Y.H."/>
            <person name="Lin Y.C."/>
            <person name="Lind M."/>
            <person name="Lindquist E."/>
            <person name="Lombard V."/>
            <person name="Lucas S."/>
            <person name="Lunden K."/>
            <person name="Morin E."/>
            <person name="Murat C."/>
            <person name="Park J."/>
            <person name="Raffaello T."/>
            <person name="Rouze P."/>
            <person name="Salamov A."/>
            <person name="Schmutz J."/>
            <person name="Solheim H."/>
            <person name="Stahlberg J."/>
            <person name="Velez H."/>
            <person name="de Vries R.P."/>
            <person name="Wiebenga A."/>
            <person name="Woodward S."/>
            <person name="Yakovlev I."/>
            <person name="Garbelotto M."/>
            <person name="Martin F."/>
            <person name="Grigoriev I.V."/>
            <person name="Stenlid J."/>
        </authorList>
    </citation>
    <scope>NUCLEOTIDE SEQUENCE [LARGE SCALE GENOMIC DNA]</scope>
    <source>
        <strain evidence="2 3">TC 32-1</strain>
    </source>
</reference>
<dbReference type="RefSeq" id="XP_009542730.1">
    <property type="nucleotide sequence ID" value="XM_009544435.1"/>
</dbReference>
<feature type="compositionally biased region" description="Basic and acidic residues" evidence="1">
    <location>
        <begin position="31"/>
        <end position="58"/>
    </location>
</feature>
<accession>W4KKQ1</accession>
<sequence>MLVRAPSRNLSIRSAPSHYPAIHPSSPNHPQEGRKDARTQGHKEGRKEGRKDARKRSTYDPSATRHPYVHTRAPARPSRFKLSYLPANPPPPPPPPPLPTDRPTDRSSSSSRPRPISPRRRIVAIGGG</sequence>
<protein>
    <submittedName>
        <fullName evidence="2">Uncharacterized protein</fullName>
    </submittedName>
</protein>
<gene>
    <name evidence="2" type="ORF">HETIRDRAFT_167862</name>
</gene>